<evidence type="ECO:0000256" key="2">
    <source>
        <dbReference type="ARBA" id="ARBA00022617"/>
    </source>
</evidence>
<dbReference type="InterPro" id="IPR002401">
    <property type="entry name" value="Cyt_P450_E_grp-I"/>
</dbReference>
<dbReference type="HOGENOM" id="CLU_001570_14_11_1"/>
<dbReference type="InterPro" id="IPR001128">
    <property type="entry name" value="Cyt_P450"/>
</dbReference>
<dbReference type="SUPFAM" id="SSF48264">
    <property type="entry name" value="Cytochrome P450"/>
    <property type="match status" value="1"/>
</dbReference>
<evidence type="ECO:0000256" key="1">
    <source>
        <dbReference type="ARBA" id="ARBA00001971"/>
    </source>
</evidence>
<organism evidence="7 8">
    <name type="scientific">Hapsidospora chrysogenum (strain ATCC 11550 / CBS 779.69 / DSM 880 / IAM 14645 / JCM 23072 / IMI 49137)</name>
    <name type="common">Acremonium chrysogenum</name>
    <dbReference type="NCBI Taxonomy" id="857340"/>
    <lineage>
        <taxon>Eukaryota</taxon>
        <taxon>Fungi</taxon>
        <taxon>Dikarya</taxon>
        <taxon>Ascomycota</taxon>
        <taxon>Pezizomycotina</taxon>
        <taxon>Sordariomycetes</taxon>
        <taxon>Hypocreomycetidae</taxon>
        <taxon>Hypocreales</taxon>
        <taxon>Bionectriaceae</taxon>
        <taxon>Hapsidospora</taxon>
    </lineage>
</organism>
<keyword evidence="6" id="KW-0560">Oxidoreductase</keyword>
<dbReference type="GO" id="GO:0004497">
    <property type="term" value="F:monooxygenase activity"/>
    <property type="evidence" value="ECO:0007669"/>
    <property type="project" value="UniProtKB-KW"/>
</dbReference>
<keyword evidence="6 7" id="KW-0503">Monooxygenase</keyword>
<evidence type="ECO:0000256" key="4">
    <source>
        <dbReference type="ARBA" id="ARBA00023004"/>
    </source>
</evidence>
<evidence type="ECO:0000256" key="5">
    <source>
        <dbReference type="PIRSR" id="PIRSR602401-1"/>
    </source>
</evidence>
<dbReference type="GO" id="GO:0005506">
    <property type="term" value="F:iron ion binding"/>
    <property type="evidence" value="ECO:0007669"/>
    <property type="project" value="InterPro"/>
</dbReference>
<dbReference type="CDD" id="cd11058">
    <property type="entry name" value="CYP60B-like"/>
    <property type="match status" value="1"/>
</dbReference>
<dbReference type="InterPro" id="IPR036396">
    <property type="entry name" value="Cyt_P450_sf"/>
</dbReference>
<feature type="binding site" description="axial binding residue" evidence="5">
    <location>
        <position position="492"/>
    </location>
    <ligand>
        <name>heme</name>
        <dbReference type="ChEBI" id="CHEBI:30413"/>
    </ligand>
    <ligandPart>
        <name>Fe</name>
        <dbReference type="ChEBI" id="CHEBI:18248"/>
    </ligandPart>
</feature>
<dbReference type="PROSITE" id="PS00086">
    <property type="entry name" value="CYTOCHROME_P450"/>
    <property type="match status" value="1"/>
</dbReference>
<evidence type="ECO:0000256" key="6">
    <source>
        <dbReference type="RuleBase" id="RU000461"/>
    </source>
</evidence>
<keyword evidence="2 5" id="KW-0349">Heme</keyword>
<reference evidence="8" key="1">
    <citation type="journal article" date="2014" name="Genome Announc.">
        <title>Genome sequence and annotation of Acremonium chrysogenum, producer of the beta-lactam antibiotic cephalosporin C.</title>
        <authorList>
            <person name="Terfehr D."/>
            <person name="Dahlmann T.A."/>
            <person name="Specht T."/>
            <person name="Zadra I."/>
            <person name="Kuernsteiner H."/>
            <person name="Kueck U."/>
        </authorList>
    </citation>
    <scope>NUCLEOTIDE SEQUENCE [LARGE SCALE GENOMIC DNA]</scope>
    <source>
        <strain evidence="8">ATCC 11550 / CBS 779.69 / DSM 880 / IAM 14645 / JCM 23072 / IMI 49137</strain>
    </source>
</reference>
<dbReference type="InterPro" id="IPR017972">
    <property type="entry name" value="Cyt_P450_CS"/>
</dbReference>
<accession>A0A086STD0</accession>
<keyword evidence="4 5" id="KW-0408">Iron</keyword>
<dbReference type="PRINTS" id="PR00463">
    <property type="entry name" value="EP450I"/>
</dbReference>
<evidence type="ECO:0000256" key="3">
    <source>
        <dbReference type="ARBA" id="ARBA00022723"/>
    </source>
</evidence>
<dbReference type="Proteomes" id="UP000029964">
    <property type="component" value="Unassembled WGS sequence"/>
</dbReference>
<comment type="cofactor">
    <cofactor evidence="1 5">
        <name>heme</name>
        <dbReference type="ChEBI" id="CHEBI:30413"/>
    </cofactor>
</comment>
<keyword evidence="3 5" id="KW-0479">Metal-binding</keyword>
<dbReference type="STRING" id="857340.A0A086STD0"/>
<proteinExistence type="inferred from homology"/>
<dbReference type="GO" id="GO:0016705">
    <property type="term" value="F:oxidoreductase activity, acting on paired donors, with incorporation or reduction of molecular oxygen"/>
    <property type="evidence" value="ECO:0007669"/>
    <property type="project" value="InterPro"/>
</dbReference>
<gene>
    <name evidence="7" type="ORF">ACRE_089760</name>
</gene>
<dbReference type="PANTHER" id="PTHR24305:SF199">
    <property type="entry name" value="P450, PUTATIVE (EUROFUNG)-RELATED"/>
    <property type="match status" value="1"/>
</dbReference>
<evidence type="ECO:0000313" key="8">
    <source>
        <dbReference type="Proteomes" id="UP000029964"/>
    </source>
</evidence>
<dbReference type="Gene3D" id="1.10.630.10">
    <property type="entry name" value="Cytochrome P450"/>
    <property type="match status" value="1"/>
</dbReference>
<dbReference type="PRINTS" id="PR00385">
    <property type="entry name" value="P450"/>
</dbReference>
<dbReference type="EMBL" id="JPKY01000224">
    <property type="protein sequence ID" value="KFH40362.1"/>
    <property type="molecule type" value="Genomic_DNA"/>
</dbReference>
<comment type="similarity">
    <text evidence="6">Belongs to the cytochrome P450 family.</text>
</comment>
<dbReference type="InterPro" id="IPR050121">
    <property type="entry name" value="Cytochrome_P450_monoxygenase"/>
</dbReference>
<dbReference type="OrthoDB" id="1470350at2759"/>
<dbReference type="GO" id="GO:0020037">
    <property type="term" value="F:heme binding"/>
    <property type="evidence" value="ECO:0007669"/>
    <property type="project" value="InterPro"/>
</dbReference>
<dbReference type="PANTHER" id="PTHR24305">
    <property type="entry name" value="CYTOCHROME P450"/>
    <property type="match status" value="1"/>
</dbReference>
<protein>
    <submittedName>
        <fullName evidence="7">Sterigmatocystin biosynthesis P450 monooxygenase-like protein</fullName>
    </submittedName>
</protein>
<sequence>MFYALLPPSVPHRASASVRWAPDKRKRRAIQGSWVLPAPLCCCSLPSVFLSVRAEYPILRALYNVYFHPLAKVPGPRTWSATRLPFVWSLLRGTIVHDIQRLHCRYGPLVRIAPDEVTFKQPEAWNAIFVPRSGCPQFLKDPTWWKAQPGMPESLLSAIDPDSHARIRRLLAPGFTTRALKGQEPFLHRYVNLLVERLRETTAEQAEIDIGPWFNFTTFDIFGDLGFGESFECLQHSRYHPWIALLFNSVKAASFVAAARYFPLIEYLLMKCIPPSLRKMQRDHYQQIVDKVQRRLNYELERPDIMSHVIKQGRAKADDSDDDSGDGVGGLPIGVINTTFMVLTTAGSETTATVLSGTMNYLVQHPDSLKRLAGDVRQRFQSESDMTLDALRHVPYLDAVLNEGLRLCTPVPWMLPRLVPPGGATVCGVWLPGGTPVSIQAYAMNRDAQHFHRPDSFRPERWLPESGANPDSPFFGDRRDTFHPFSLGPRSCLGQHLAWAELRLILAKLVWTFDFDLPQDGAKRLNWEDLRTFLLVEKKPIYVQIKLRPELQAS</sequence>
<keyword evidence="8" id="KW-1185">Reference proteome</keyword>
<dbReference type="Pfam" id="PF00067">
    <property type="entry name" value="p450"/>
    <property type="match status" value="1"/>
</dbReference>
<name>A0A086STD0_HAPC1</name>
<comment type="caution">
    <text evidence="7">The sequence shown here is derived from an EMBL/GenBank/DDBJ whole genome shotgun (WGS) entry which is preliminary data.</text>
</comment>
<evidence type="ECO:0000313" key="7">
    <source>
        <dbReference type="EMBL" id="KFH40362.1"/>
    </source>
</evidence>
<dbReference type="AlphaFoldDB" id="A0A086STD0"/>